<protein>
    <submittedName>
        <fullName evidence="1">Uncharacterized protein</fullName>
    </submittedName>
</protein>
<keyword evidence="2" id="KW-1185">Reference proteome</keyword>
<sequence>MLMHASKVISNFKNALENTRSNGVISDTNITDCIESKSFRHDQIEEHLPHSMVWVVKLGCHMLAARWEGQFIVGVNPGPEDSVI</sequence>
<organism evidence="1 2">
    <name type="scientific">Dreissena polymorpha</name>
    <name type="common">Zebra mussel</name>
    <name type="synonym">Mytilus polymorpha</name>
    <dbReference type="NCBI Taxonomy" id="45954"/>
    <lineage>
        <taxon>Eukaryota</taxon>
        <taxon>Metazoa</taxon>
        <taxon>Spiralia</taxon>
        <taxon>Lophotrochozoa</taxon>
        <taxon>Mollusca</taxon>
        <taxon>Bivalvia</taxon>
        <taxon>Autobranchia</taxon>
        <taxon>Heteroconchia</taxon>
        <taxon>Euheterodonta</taxon>
        <taxon>Imparidentia</taxon>
        <taxon>Neoheterodontei</taxon>
        <taxon>Myida</taxon>
        <taxon>Dreissenoidea</taxon>
        <taxon>Dreissenidae</taxon>
        <taxon>Dreissena</taxon>
    </lineage>
</organism>
<dbReference type="EMBL" id="JAIWYP010000003">
    <property type="protein sequence ID" value="KAH3846155.1"/>
    <property type="molecule type" value="Genomic_DNA"/>
</dbReference>
<reference evidence="1" key="1">
    <citation type="journal article" date="2019" name="bioRxiv">
        <title>The Genome of the Zebra Mussel, Dreissena polymorpha: A Resource for Invasive Species Research.</title>
        <authorList>
            <person name="McCartney M.A."/>
            <person name="Auch B."/>
            <person name="Kono T."/>
            <person name="Mallez S."/>
            <person name="Zhang Y."/>
            <person name="Obille A."/>
            <person name="Becker A."/>
            <person name="Abrahante J.E."/>
            <person name="Garbe J."/>
            <person name="Badalamenti J.P."/>
            <person name="Herman A."/>
            <person name="Mangelson H."/>
            <person name="Liachko I."/>
            <person name="Sullivan S."/>
            <person name="Sone E.D."/>
            <person name="Koren S."/>
            <person name="Silverstein K.A.T."/>
            <person name="Beckman K.B."/>
            <person name="Gohl D.M."/>
        </authorList>
    </citation>
    <scope>NUCLEOTIDE SEQUENCE</scope>
    <source>
        <strain evidence="1">Duluth1</strain>
        <tissue evidence="1">Whole animal</tissue>
    </source>
</reference>
<dbReference type="Proteomes" id="UP000828390">
    <property type="component" value="Unassembled WGS sequence"/>
</dbReference>
<reference evidence="1" key="2">
    <citation type="submission" date="2020-11" db="EMBL/GenBank/DDBJ databases">
        <authorList>
            <person name="McCartney M.A."/>
            <person name="Auch B."/>
            <person name="Kono T."/>
            <person name="Mallez S."/>
            <person name="Becker A."/>
            <person name="Gohl D.M."/>
            <person name="Silverstein K.A.T."/>
            <person name="Koren S."/>
            <person name="Bechman K.B."/>
            <person name="Herman A."/>
            <person name="Abrahante J.E."/>
            <person name="Garbe J."/>
        </authorList>
    </citation>
    <scope>NUCLEOTIDE SEQUENCE</scope>
    <source>
        <strain evidence="1">Duluth1</strain>
        <tissue evidence="1">Whole animal</tissue>
    </source>
</reference>
<proteinExistence type="predicted"/>
<comment type="caution">
    <text evidence="1">The sequence shown here is derived from an EMBL/GenBank/DDBJ whole genome shotgun (WGS) entry which is preliminary data.</text>
</comment>
<gene>
    <name evidence="1" type="ORF">DPMN_088452</name>
</gene>
<name>A0A9D4KU45_DREPO</name>
<dbReference type="AlphaFoldDB" id="A0A9D4KU45"/>
<evidence type="ECO:0000313" key="1">
    <source>
        <dbReference type="EMBL" id="KAH3846155.1"/>
    </source>
</evidence>
<accession>A0A9D4KU45</accession>
<evidence type="ECO:0000313" key="2">
    <source>
        <dbReference type="Proteomes" id="UP000828390"/>
    </source>
</evidence>